<keyword evidence="5" id="KW-1185">Reference proteome</keyword>
<dbReference type="Pfam" id="PF00487">
    <property type="entry name" value="FA_desaturase"/>
    <property type="match status" value="1"/>
</dbReference>
<name>A0ABR3SDY2_9PEZI</name>
<evidence type="ECO:0000313" key="4">
    <source>
        <dbReference type="EMBL" id="KAL1618264.1"/>
    </source>
</evidence>
<dbReference type="InterPro" id="IPR012171">
    <property type="entry name" value="Fatty_acid_desaturase"/>
</dbReference>
<evidence type="ECO:0000313" key="5">
    <source>
        <dbReference type="Proteomes" id="UP001521116"/>
    </source>
</evidence>
<dbReference type="CDD" id="cd03507">
    <property type="entry name" value="Delta12-FADS-like"/>
    <property type="match status" value="1"/>
</dbReference>
<keyword evidence="2" id="KW-0812">Transmembrane</keyword>
<keyword evidence="2" id="KW-1133">Transmembrane helix</keyword>
<organism evidence="4 5">
    <name type="scientific">Neofusicoccum ribis</name>
    <dbReference type="NCBI Taxonomy" id="45134"/>
    <lineage>
        <taxon>Eukaryota</taxon>
        <taxon>Fungi</taxon>
        <taxon>Dikarya</taxon>
        <taxon>Ascomycota</taxon>
        <taxon>Pezizomycotina</taxon>
        <taxon>Dothideomycetes</taxon>
        <taxon>Dothideomycetes incertae sedis</taxon>
        <taxon>Botryosphaeriales</taxon>
        <taxon>Botryosphaeriaceae</taxon>
        <taxon>Neofusicoccum</taxon>
    </lineage>
</organism>
<evidence type="ECO:0000256" key="1">
    <source>
        <dbReference type="SAM" id="MobiDB-lite"/>
    </source>
</evidence>
<evidence type="ECO:0000259" key="3">
    <source>
        <dbReference type="Pfam" id="PF00487"/>
    </source>
</evidence>
<feature type="region of interest" description="Disordered" evidence="1">
    <location>
        <begin position="386"/>
        <end position="409"/>
    </location>
</feature>
<reference evidence="4 5" key="1">
    <citation type="submission" date="2024-02" db="EMBL/GenBank/DDBJ databases">
        <title>De novo assembly and annotation of 12 fungi associated with fruit tree decline syndrome in Ontario, Canada.</title>
        <authorList>
            <person name="Sulman M."/>
            <person name="Ellouze W."/>
            <person name="Ilyukhin E."/>
        </authorList>
    </citation>
    <scope>NUCLEOTIDE SEQUENCE [LARGE SCALE GENOMIC DNA]</scope>
    <source>
        <strain evidence="4 5">M1-105</strain>
    </source>
</reference>
<sequence length="409" mass="46875">MAEMIGCCGSTPKVKGVKQMVTVDDLRKAIPPRCFKPSYTTSFAYLSRDFVVAGALLYIASAYVPRIEYPLARYIAWVAYGYIQGLAWTGIWVQGHECGHMAFSPSQRLNDTVGFMLHSALLTPYFAWKSTHRRHHIYANNLAKDHNYVPPQREEYASSLMFNSEKLEELTEDVPIVTFLRIILQQVIGFPWYLLTNITASQGSLYRKQSPTFLGNSHFLPTSTLFRPEEAHLILASDIGIGMMAYFLYAAGVRIGFSAVALLYLQPYMWVNHWIVAITYLHHTHPSLPKYAPEAWTFVRGALATVDREFGWVGKHMLHNIIEFHVIHHLFSRIPQYHAEEATKAIMPLLGQAYHADKQRAFLPALWESFTRCQWVEPDEAADPKDREYWYRGGPSPPPESWMGKKGWR</sequence>
<keyword evidence="2" id="KW-0472">Membrane</keyword>
<feature type="domain" description="Fatty acid desaturase" evidence="3">
    <location>
        <begin position="76"/>
        <end position="356"/>
    </location>
</feature>
<evidence type="ECO:0000256" key="2">
    <source>
        <dbReference type="SAM" id="Phobius"/>
    </source>
</evidence>
<proteinExistence type="predicted"/>
<accession>A0ABR3SDY2</accession>
<gene>
    <name evidence="4" type="ORF">SLS56_010628</name>
</gene>
<dbReference type="EMBL" id="JAJVDC020000212">
    <property type="protein sequence ID" value="KAL1618264.1"/>
    <property type="molecule type" value="Genomic_DNA"/>
</dbReference>
<dbReference type="InterPro" id="IPR005804">
    <property type="entry name" value="FA_desaturase_dom"/>
</dbReference>
<dbReference type="Proteomes" id="UP001521116">
    <property type="component" value="Unassembled WGS sequence"/>
</dbReference>
<comment type="caution">
    <text evidence="4">The sequence shown here is derived from an EMBL/GenBank/DDBJ whole genome shotgun (WGS) entry which is preliminary data.</text>
</comment>
<dbReference type="PANTHER" id="PTHR32100">
    <property type="entry name" value="OMEGA-6 FATTY ACID DESATURASE, CHLOROPLASTIC"/>
    <property type="match status" value="1"/>
</dbReference>
<protein>
    <recommendedName>
        <fullName evidence="3">Fatty acid desaturase domain-containing protein</fullName>
    </recommendedName>
</protein>
<feature type="transmembrane region" description="Helical" evidence="2">
    <location>
        <begin position="246"/>
        <end position="265"/>
    </location>
</feature>